<name>A0ABQ5I1R5_9ASTR</name>
<evidence type="ECO:0000313" key="3">
    <source>
        <dbReference type="Proteomes" id="UP001151760"/>
    </source>
</evidence>
<comment type="caution">
    <text evidence="2">The sequence shown here is derived from an EMBL/GenBank/DDBJ whole genome shotgun (WGS) entry which is preliminary data.</text>
</comment>
<organism evidence="2 3">
    <name type="scientific">Tanacetum coccineum</name>
    <dbReference type="NCBI Taxonomy" id="301880"/>
    <lineage>
        <taxon>Eukaryota</taxon>
        <taxon>Viridiplantae</taxon>
        <taxon>Streptophyta</taxon>
        <taxon>Embryophyta</taxon>
        <taxon>Tracheophyta</taxon>
        <taxon>Spermatophyta</taxon>
        <taxon>Magnoliopsida</taxon>
        <taxon>eudicotyledons</taxon>
        <taxon>Gunneridae</taxon>
        <taxon>Pentapetalae</taxon>
        <taxon>asterids</taxon>
        <taxon>campanulids</taxon>
        <taxon>Asterales</taxon>
        <taxon>Asteraceae</taxon>
        <taxon>Asteroideae</taxon>
        <taxon>Anthemideae</taxon>
        <taxon>Anthemidinae</taxon>
        <taxon>Tanacetum</taxon>
    </lineage>
</organism>
<feature type="region of interest" description="Disordered" evidence="1">
    <location>
        <begin position="162"/>
        <end position="233"/>
    </location>
</feature>
<dbReference type="EMBL" id="BQNB010020254">
    <property type="protein sequence ID" value="GJT93988.1"/>
    <property type="molecule type" value="Genomic_DNA"/>
</dbReference>
<protein>
    <submittedName>
        <fullName evidence="2">Uncharacterized protein</fullName>
    </submittedName>
</protein>
<feature type="compositionally biased region" description="Polar residues" evidence="1">
    <location>
        <begin position="191"/>
        <end position="206"/>
    </location>
</feature>
<evidence type="ECO:0000313" key="2">
    <source>
        <dbReference type="EMBL" id="GJT93988.1"/>
    </source>
</evidence>
<evidence type="ECO:0000256" key="1">
    <source>
        <dbReference type="SAM" id="MobiDB-lite"/>
    </source>
</evidence>
<gene>
    <name evidence="2" type="ORF">Tco_1082833</name>
</gene>
<sequence>MDSNSRVGRVIDPSYHGDQPNLRATFEAIGFDCLLDINKKICLVFALQFYKSVCFIRNLNGTLSIAFIIRNIKITLRLEEFLRILHIPCHGVYVFTSEWATSILPNGIDSNLDIYPPPHEDPLLISDALFYPRPPVSDDHYLVDHVMIPLFKRRVIRIMPRRKRPRLATPTPSESSNSTSSSTHQEEENDLVNNSPLISFPTSINFHPSKEESHRNSSQPRGFSSASVISYPT</sequence>
<reference evidence="2" key="2">
    <citation type="submission" date="2022-01" db="EMBL/GenBank/DDBJ databases">
        <authorList>
            <person name="Yamashiro T."/>
            <person name="Shiraishi A."/>
            <person name="Satake H."/>
            <person name="Nakayama K."/>
        </authorList>
    </citation>
    <scope>NUCLEOTIDE SEQUENCE</scope>
</reference>
<proteinExistence type="predicted"/>
<keyword evidence="3" id="KW-1185">Reference proteome</keyword>
<accession>A0ABQ5I1R5</accession>
<feature type="compositionally biased region" description="Polar residues" evidence="1">
    <location>
        <begin position="216"/>
        <end position="233"/>
    </location>
</feature>
<dbReference type="Proteomes" id="UP001151760">
    <property type="component" value="Unassembled WGS sequence"/>
</dbReference>
<feature type="compositionally biased region" description="Low complexity" evidence="1">
    <location>
        <begin position="169"/>
        <end position="183"/>
    </location>
</feature>
<reference evidence="2" key="1">
    <citation type="journal article" date="2022" name="Int. J. Mol. Sci.">
        <title>Draft Genome of Tanacetum Coccineum: Genomic Comparison of Closely Related Tanacetum-Family Plants.</title>
        <authorList>
            <person name="Yamashiro T."/>
            <person name="Shiraishi A."/>
            <person name="Nakayama K."/>
            <person name="Satake H."/>
        </authorList>
    </citation>
    <scope>NUCLEOTIDE SEQUENCE</scope>
</reference>